<name>A0A2N9FPR5_FAGSY</name>
<organism evidence="1">
    <name type="scientific">Fagus sylvatica</name>
    <name type="common">Beechnut</name>
    <dbReference type="NCBI Taxonomy" id="28930"/>
    <lineage>
        <taxon>Eukaryota</taxon>
        <taxon>Viridiplantae</taxon>
        <taxon>Streptophyta</taxon>
        <taxon>Embryophyta</taxon>
        <taxon>Tracheophyta</taxon>
        <taxon>Spermatophyta</taxon>
        <taxon>Magnoliopsida</taxon>
        <taxon>eudicotyledons</taxon>
        <taxon>Gunneridae</taxon>
        <taxon>Pentapetalae</taxon>
        <taxon>rosids</taxon>
        <taxon>fabids</taxon>
        <taxon>Fagales</taxon>
        <taxon>Fagaceae</taxon>
        <taxon>Fagus</taxon>
    </lineage>
</organism>
<sequence>MEQSLAGWKRLYLSKGGRITLLKIRNLVEFNKALLGKWLWRFGLEESRLWRRVVVARYGVTKGSWCTGIVRGSHGCGLWKGIMPGWDNFAQQVEFRVGDGTRVRLWLIMVW</sequence>
<gene>
    <name evidence="1" type="ORF">FSB_LOCUS17090</name>
</gene>
<dbReference type="EMBL" id="OIVN01001050">
    <property type="protein sequence ID" value="SPC89208.1"/>
    <property type="molecule type" value="Genomic_DNA"/>
</dbReference>
<dbReference type="AlphaFoldDB" id="A0A2N9FPR5"/>
<evidence type="ECO:0000313" key="1">
    <source>
        <dbReference type="EMBL" id="SPC89208.1"/>
    </source>
</evidence>
<reference evidence="1" key="1">
    <citation type="submission" date="2018-02" db="EMBL/GenBank/DDBJ databases">
        <authorList>
            <person name="Cohen D.B."/>
            <person name="Kent A.D."/>
        </authorList>
    </citation>
    <scope>NUCLEOTIDE SEQUENCE</scope>
</reference>
<accession>A0A2N9FPR5</accession>
<proteinExistence type="predicted"/>
<protein>
    <submittedName>
        <fullName evidence="1">Uncharacterized protein</fullName>
    </submittedName>
</protein>